<protein>
    <recommendedName>
        <fullName evidence="3">Excreted virulence factor EspC, type VII ESX diderm</fullName>
    </recommendedName>
</protein>
<evidence type="ECO:0000313" key="2">
    <source>
        <dbReference type="Proteomes" id="UP001596470"/>
    </source>
</evidence>
<dbReference type="EMBL" id="JBHSYS010000002">
    <property type="protein sequence ID" value="MFC6957659.1"/>
    <property type="molecule type" value="Genomic_DNA"/>
</dbReference>
<keyword evidence="2" id="KW-1185">Reference proteome</keyword>
<reference evidence="2" key="1">
    <citation type="journal article" date="2019" name="Int. J. Syst. Evol. Microbiol.">
        <title>The Global Catalogue of Microorganisms (GCM) 10K type strain sequencing project: providing services to taxonomists for standard genome sequencing and annotation.</title>
        <authorList>
            <consortium name="The Broad Institute Genomics Platform"/>
            <consortium name="The Broad Institute Genome Sequencing Center for Infectious Disease"/>
            <person name="Wu L."/>
            <person name="Ma J."/>
        </authorList>
    </citation>
    <scope>NUCLEOTIDE SEQUENCE [LARGE SCALE GENOMIC DNA]</scope>
    <source>
        <strain evidence="2">KACC 12634</strain>
    </source>
</reference>
<gene>
    <name evidence="1" type="ORF">ACFQS3_10685</name>
</gene>
<sequence length="122" mass="13546">MTDRYVADPDAIRDVAAVDMQSVVDDLERARLELFSVESEAAAAFAEGSVEVLGSEVASFGPFRGVESRWREFTEVLAQALSTSEERVQDASEALLRIAEDYEEYDTQTAADFQSIDLTENR</sequence>
<name>A0ABW2D9J9_9ACTN</name>
<proteinExistence type="predicted"/>
<accession>A0ABW2D9J9</accession>
<dbReference type="Proteomes" id="UP001596470">
    <property type="component" value="Unassembled WGS sequence"/>
</dbReference>
<evidence type="ECO:0008006" key="3">
    <source>
        <dbReference type="Google" id="ProtNLM"/>
    </source>
</evidence>
<dbReference type="RefSeq" id="WP_382349609.1">
    <property type="nucleotide sequence ID" value="NZ_JBHMBP010000002.1"/>
</dbReference>
<evidence type="ECO:0000313" key="1">
    <source>
        <dbReference type="EMBL" id="MFC6957659.1"/>
    </source>
</evidence>
<organism evidence="1 2">
    <name type="scientific">Glycomyces mayteni</name>
    <dbReference type="NCBI Taxonomy" id="543887"/>
    <lineage>
        <taxon>Bacteria</taxon>
        <taxon>Bacillati</taxon>
        <taxon>Actinomycetota</taxon>
        <taxon>Actinomycetes</taxon>
        <taxon>Glycomycetales</taxon>
        <taxon>Glycomycetaceae</taxon>
        <taxon>Glycomyces</taxon>
    </lineage>
</organism>
<comment type="caution">
    <text evidence="1">The sequence shown here is derived from an EMBL/GenBank/DDBJ whole genome shotgun (WGS) entry which is preliminary data.</text>
</comment>